<feature type="domain" description="SAM" evidence="2">
    <location>
        <begin position="145"/>
        <end position="187"/>
    </location>
</feature>
<dbReference type="EMBL" id="HBEM01020011">
    <property type="protein sequence ID" value="CAD8454731.1"/>
    <property type="molecule type" value="Transcribed_RNA"/>
</dbReference>
<feature type="region of interest" description="Disordered" evidence="1">
    <location>
        <begin position="1"/>
        <end position="32"/>
    </location>
</feature>
<evidence type="ECO:0000256" key="1">
    <source>
        <dbReference type="SAM" id="MobiDB-lite"/>
    </source>
</evidence>
<sequence>MSKKGSGKGRLSQKTYNNLRQKKADISKENDTLARETMKMAGRLEALRNYLAEEKKNRSLLPGGTRWGGARKVQGDYMKVVMNRITKKVEADLINKKKRRAKNKDFARKQSTNTNPTIRPGSSYASPIQSTRDKGKGLLARLLEDFPAVVRKEMDIFSDEDAILLTREDLMDICGKAQGIRLFRRLHPPRKSPEPSPELRDVRPEPIISPKPGQVSADPKPESKHSPRNPQALGSQRGEGLLDGHFDEKGGHEEFLKAREAFLREISDGAGSLGVPQKSPKNELLLEGKFDEKSGHEEFLKAREEFLAGLKGGSTPILRELEEPPVDAENLLEGKFDERRNHSEFLQARKMFLTEEDLR</sequence>
<name>A0A7S0DH29_9EUKA</name>
<protein>
    <recommendedName>
        <fullName evidence="2">SAM domain-containing protein</fullName>
    </recommendedName>
</protein>
<reference evidence="3" key="1">
    <citation type="submission" date="2021-01" db="EMBL/GenBank/DDBJ databases">
        <authorList>
            <person name="Corre E."/>
            <person name="Pelletier E."/>
            <person name="Niang G."/>
            <person name="Scheremetjew M."/>
            <person name="Finn R."/>
            <person name="Kale V."/>
            <person name="Holt S."/>
            <person name="Cochrane G."/>
            <person name="Meng A."/>
            <person name="Brown T."/>
            <person name="Cohen L."/>
        </authorList>
    </citation>
    <scope>NUCLEOTIDE SEQUENCE</scope>
    <source>
        <strain evidence="3">CCMP2058</strain>
    </source>
</reference>
<organism evidence="3">
    <name type="scientific">Amorphochlora amoebiformis</name>
    <dbReference type="NCBI Taxonomy" id="1561963"/>
    <lineage>
        <taxon>Eukaryota</taxon>
        <taxon>Sar</taxon>
        <taxon>Rhizaria</taxon>
        <taxon>Cercozoa</taxon>
        <taxon>Chlorarachniophyceae</taxon>
        <taxon>Amorphochlora</taxon>
    </lineage>
</organism>
<feature type="compositionally biased region" description="Basic and acidic residues" evidence="1">
    <location>
        <begin position="22"/>
        <end position="32"/>
    </location>
</feature>
<dbReference type="InterPro" id="IPR041418">
    <property type="entry name" value="SAM_3"/>
</dbReference>
<evidence type="ECO:0000313" key="3">
    <source>
        <dbReference type="EMBL" id="CAD8454731.1"/>
    </source>
</evidence>
<feature type="region of interest" description="Disordered" evidence="1">
    <location>
        <begin position="96"/>
        <end position="131"/>
    </location>
</feature>
<gene>
    <name evidence="3" type="ORF">LAMO00422_LOCUS13675</name>
</gene>
<dbReference type="Pfam" id="PF18016">
    <property type="entry name" value="SAM_3"/>
    <property type="match status" value="1"/>
</dbReference>
<feature type="region of interest" description="Disordered" evidence="1">
    <location>
        <begin position="185"/>
        <end position="248"/>
    </location>
</feature>
<feature type="compositionally biased region" description="Basic and acidic residues" evidence="1">
    <location>
        <begin position="191"/>
        <end position="204"/>
    </location>
</feature>
<proteinExistence type="predicted"/>
<accession>A0A7S0DH29</accession>
<dbReference type="AlphaFoldDB" id="A0A7S0DH29"/>
<evidence type="ECO:0000259" key="2">
    <source>
        <dbReference type="Pfam" id="PF18016"/>
    </source>
</evidence>